<reference evidence="1 2" key="1">
    <citation type="submission" date="2020-09" db="EMBL/GenBank/DDBJ databases">
        <title>De no assembly of potato wild relative species, Solanum commersonii.</title>
        <authorList>
            <person name="Cho K."/>
        </authorList>
    </citation>
    <scope>NUCLEOTIDE SEQUENCE [LARGE SCALE GENOMIC DNA]</scope>
    <source>
        <strain evidence="1">LZ3.2</strain>
        <tissue evidence="1">Leaf</tissue>
    </source>
</reference>
<organism evidence="1 2">
    <name type="scientific">Solanum commersonii</name>
    <name type="common">Commerson's wild potato</name>
    <name type="synonym">Commerson's nightshade</name>
    <dbReference type="NCBI Taxonomy" id="4109"/>
    <lineage>
        <taxon>Eukaryota</taxon>
        <taxon>Viridiplantae</taxon>
        <taxon>Streptophyta</taxon>
        <taxon>Embryophyta</taxon>
        <taxon>Tracheophyta</taxon>
        <taxon>Spermatophyta</taxon>
        <taxon>Magnoliopsida</taxon>
        <taxon>eudicotyledons</taxon>
        <taxon>Gunneridae</taxon>
        <taxon>Pentapetalae</taxon>
        <taxon>asterids</taxon>
        <taxon>lamiids</taxon>
        <taxon>Solanales</taxon>
        <taxon>Solanaceae</taxon>
        <taxon>Solanoideae</taxon>
        <taxon>Solaneae</taxon>
        <taxon>Solanum</taxon>
    </lineage>
</organism>
<keyword evidence="2" id="KW-1185">Reference proteome</keyword>
<evidence type="ECO:0000313" key="2">
    <source>
        <dbReference type="Proteomes" id="UP000824120"/>
    </source>
</evidence>
<name>A0A9J6B054_SOLCO</name>
<gene>
    <name evidence="1" type="ORF">H5410_001790</name>
</gene>
<dbReference type="AlphaFoldDB" id="A0A9J6B054"/>
<sequence length="113" mass="12632">MFTTYLNVTSLQILEFELIHIKERTTKKVSVPDIMELEREVLAIDLLSLHKDILEAQRRSGVDEKPKSRTLTTTPPASKRILEVSFSAPATTATTIHVSGDTKASTPFTDYEA</sequence>
<protein>
    <submittedName>
        <fullName evidence="1">Uncharacterized protein</fullName>
    </submittedName>
</protein>
<proteinExistence type="predicted"/>
<accession>A0A9J6B054</accession>
<comment type="caution">
    <text evidence="1">The sequence shown here is derived from an EMBL/GenBank/DDBJ whole genome shotgun (WGS) entry which is preliminary data.</text>
</comment>
<dbReference type="Proteomes" id="UP000824120">
    <property type="component" value="Chromosome 1"/>
</dbReference>
<dbReference type="OrthoDB" id="10450492at2759"/>
<evidence type="ECO:0000313" key="1">
    <source>
        <dbReference type="EMBL" id="KAG5630073.1"/>
    </source>
</evidence>
<dbReference type="EMBL" id="JACXVP010000001">
    <property type="protein sequence ID" value="KAG5630073.1"/>
    <property type="molecule type" value="Genomic_DNA"/>
</dbReference>